<name>A0A2I0JIN1_PUNGR</name>
<evidence type="ECO:0000256" key="1">
    <source>
        <dbReference type="SAM" id="MobiDB-lite"/>
    </source>
</evidence>
<dbReference type="Proteomes" id="UP000233551">
    <property type="component" value="Unassembled WGS sequence"/>
</dbReference>
<evidence type="ECO:0000313" key="3">
    <source>
        <dbReference type="Proteomes" id="UP000233551"/>
    </source>
</evidence>
<dbReference type="EMBL" id="PGOL01001624">
    <property type="protein sequence ID" value="PKI56124.1"/>
    <property type="molecule type" value="Genomic_DNA"/>
</dbReference>
<gene>
    <name evidence="2" type="ORF">CRG98_023478</name>
</gene>
<protein>
    <submittedName>
        <fullName evidence="2">Uncharacterized protein</fullName>
    </submittedName>
</protein>
<feature type="region of interest" description="Disordered" evidence="1">
    <location>
        <begin position="28"/>
        <end position="59"/>
    </location>
</feature>
<keyword evidence="3" id="KW-1185">Reference proteome</keyword>
<accession>A0A2I0JIN1</accession>
<proteinExistence type="predicted"/>
<dbReference type="AlphaFoldDB" id="A0A2I0JIN1"/>
<organism evidence="2 3">
    <name type="scientific">Punica granatum</name>
    <name type="common">Pomegranate</name>
    <dbReference type="NCBI Taxonomy" id="22663"/>
    <lineage>
        <taxon>Eukaryota</taxon>
        <taxon>Viridiplantae</taxon>
        <taxon>Streptophyta</taxon>
        <taxon>Embryophyta</taxon>
        <taxon>Tracheophyta</taxon>
        <taxon>Spermatophyta</taxon>
        <taxon>Magnoliopsida</taxon>
        <taxon>eudicotyledons</taxon>
        <taxon>Gunneridae</taxon>
        <taxon>Pentapetalae</taxon>
        <taxon>rosids</taxon>
        <taxon>malvids</taxon>
        <taxon>Myrtales</taxon>
        <taxon>Lythraceae</taxon>
        <taxon>Punica</taxon>
    </lineage>
</organism>
<evidence type="ECO:0000313" key="2">
    <source>
        <dbReference type="EMBL" id="PKI56124.1"/>
    </source>
</evidence>
<feature type="compositionally biased region" description="Basic residues" evidence="1">
    <location>
        <begin position="28"/>
        <end position="39"/>
    </location>
</feature>
<reference evidence="2 3" key="1">
    <citation type="submission" date="2017-11" db="EMBL/GenBank/DDBJ databases">
        <title>De-novo sequencing of pomegranate (Punica granatum L.) genome.</title>
        <authorList>
            <person name="Akparov Z."/>
            <person name="Amiraslanov A."/>
            <person name="Hajiyeva S."/>
            <person name="Abbasov M."/>
            <person name="Kaur K."/>
            <person name="Hamwieh A."/>
            <person name="Solovyev V."/>
            <person name="Salamov A."/>
            <person name="Braich B."/>
            <person name="Kosarev P."/>
            <person name="Mahmoud A."/>
            <person name="Hajiyev E."/>
            <person name="Babayeva S."/>
            <person name="Izzatullayeva V."/>
            <person name="Mammadov A."/>
            <person name="Mammadov A."/>
            <person name="Sharifova S."/>
            <person name="Ojaghi J."/>
            <person name="Eynullazada K."/>
            <person name="Bayramov B."/>
            <person name="Abdulazimova A."/>
            <person name="Shahmuradov I."/>
        </authorList>
    </citation>
    <scope>NUCLEOTIDE SEQUENCE [LARGE SCALE GENOMIC DNA]</scope>
    <source>
        <strain evidence="3">cv. AG2017</strain>
        <tissue evidence="2">Leaf</tissue>
    </source>
</reference>
<comment type="caution">
    <text evidence="2">The sequence shown here is derived from an EMBL/GenBank/DDBJ whole genome shotgun (WGS) entry which is preliminary data.</text>
</comment>
<sequence>MLTQLSACNIPCTQGHFRHFEGRNLVRRGPRKPFPKKHDRAVDPLHFKGTPTSIGGIGATARATRGGRRRYLHSRRRVREIPCGPGLSGGTREDCAYIQPFPISLSLFHGRIKREREFRAGKRLRYPSEVHSLPSSPSLCPAMFGAKPNIAGIRNGNGIAIQNSALTRSA</sequence>